<evidence type="ECO:0000256" key="3">
    <source>
        <dbReference type="ARBA" id="ARBA00023125"/>
    </source>
</evidence>
<accession>V8G8C3</accession>
<proteinExistence type="inferred from homology"/>
<keyword evidence="2" id="KW-0805">Transcription regulation</keyword>
<dbReference type="AlphaFoldDB" id="V8G8C3"/>
<dbReference type="Gene3D" id="1.10.10.10">
    <property type="entry name" value="Winged helix-like DNA-binding domain superfamily/Winged helix DNA-binding domain"/>
    <property type="match status" value="1"/>
</dbReference>
<dbReference type="InterPro" id="IPR050950">
    <property type="entry name" value="HTH-type_LysR_regulators"/>
</dbReference>
<dbReference type="GO" id="GO:0003677">
    <property type="term" value="F:DNA binding"/>
    <property type="evidence" value="ECO:0007669"/>
    <property type="project" value="UniProtKB-KW"/>
</dbReference>
<sequence>MLNNQRLRYFYKTVQYQGIRAAAEALNIAPSVISRQIALLEKELDIPLLERGMRGAVPTEAGEKVVTFYMKQQEAENTLKDDIFLLKGMHTGKIILATGVGYLPIVEKVITSFSKQFPGIHIKLTTANSNEIISKVADNKAHIGIIFNPPSHPSIRVHKEFTHPLKLFCNRQSPLVNSSMVPISFKELINERVALPDHAHGIRQIIQRAEQEEEIYFQPSLICNHLQLLKQYTLTGGITFLPAFMLTDEDKALIDALELQQSFLNQTKTQIISRRGRNLTPATQLLLKEIIKVMPEQ</sequence>
<comment type="caution">
    <text evidence="6">The sequence shown here is derived from an EMBL/GenBank/DDBJ whole genome shotgun (WGS) entry which is preliminary data.</text>
</comment>
<keyword evidence="7" id="KW-1185">Reference proteome</keyword>
<evidence type="ECO:0000256" key="2">
    <source>
        <dbReference type="ARBA" id="ARBA00023015"/>
    </source>
</evidence>
<reference evidence="6 7" key="1">
    <citation type="submission" date="2013-11" db="EMBL/GenBank/DDBJ databases">
        <title>Genomic analysis of Pelistega sp. HM-7.</title>
        <authorList>
            <person name="Kumbhare S.V."/>
            <person name="Shetty S.A."/>
            <person name="Sharma O."/>
            <person name="Dhotre D.P."/>
        </authorList>
    </citation>
    <scope>NUCLEOTIDE SEQUENCE [LARGE SCALE GENOMIC DNA]</scope>
    <source>
        <strain evidence="6 7">HM-7</strain>
    </source>
</reference>
<dbReference type="SUPFAM" id="SSF53850">
    <property type="entry name" value="Periplasmic binding protein-like II"/>
    <property type="match status" value="1"/>
</dbReference>
<dbReference type="InterPro" id="IPR005119">
    <property type="entry name" value="LysR_subst-bd"/>
</dbReference>
<dbReference type="SUPFAM" id="SSF46785">
    <property type="entry name" value="Winged helix' DNA-binding domain"/>
    <property type="match status" value="1"/>
</dbReference>
<dbReference type="Pfam" id="PF00126">
    <property type="entry name" value="HTH_1"/>
    <property type="match status" value="1"/>
</dbReference>
<organism evidence="6 7">
    <name type="scientific">Pelistega indica</name>
    <dbReference type="NCBI Taxonomy" id="1414851"/>
    <lineage>
        <taxon>Bacteria</taxon>
        <taxon>Pseudomonadati</taxon>
        <taxon>Pseudomonadota</taxon>
        <taxon>Betaproteobacteria</taxon>
        <taxon>Burkholderiales</taxon>
        <taxon>Alcaligenaceae</taxon>
        <taxon>Pelistega</taxon>
    </lineage>
</organism>
<dbReference type="EMBL" id="AYSV01000072">
    <property type="protein sequence ID" value="ETD72203.1"/>
    <property type="molecule type" value="Genomic_DNA"/>
</dbReference>
<comment type="similarity">
    <text evidence="1">Belongs to the LysR transcriptional regulatory family.</text>
</comment>
<evidence type="ECO:0000256" key="4">
    <source>
        <dbReference type="ARBA" id="ARBA00023163"/>
    </source>
</evidence>
<dbReference type="InterPro" id="IPR036390">
    <property type="entry name" value="WH_DNA-bd_sf"/>
</dbReference>
<evidence type="ECO:0000313" key="7">
    <source>
        <dbReference type="Proteomes" id="UP000018766"/>
    </source>
</evidence>
<dbReference type="PATRIC" id="fig|1414851.3.peg.1108"/>
<feature type="domain" description="HTH lysR-type" evidence="5">
    <location>
        <begin position="1"/>
        <end position="59"/>
    </location>
</feature>
<keyword evidence="4" id="KW-0804">Transcription</keyword>
<dbReference type="PROSITE" id="PS50931">
    <property type="entry name" value="HTH_LYSR"/>
    <property type="match status" value="1"/>
</dbReference>
<name>V8G8C3_9BURK</name>
<dbReference type="Pfam" id="PF03466">
    <property type="entry name" value="LysR_substrate"/>
    <property type="match status" value="1"/>
</dbReference>
<dbReference type="PANTHER" id="PTHR30419:SF8">
    <property type="entry name" value="NITROGEN ASSIMILATION TRANSCRIPTIONAL ACTIVATOR-RELATED"/>
    <property type="match status" value="1"/>
</dbReference>
<dbReference type="PANTHER" id="PTHR30419">
    <property type="entry name" value="HTH-TYPE TRANSCRIPTIONAL REGULATOR YBHD"/>
    <property type="match status" value="1"/>
</dbReference>
<dbReference type="RefSeq" id="WP_023950563.1">
    <property type="nucleotide sequence ID" value="NZ_AYSV01000072.1"/>
</dbReference>
<dbReference type="OrthoDB" id="8594260at2"/>
<dbReference type="InterPro" id="IPR036388">
    <property type="entry name" value="WH-like_DNA-bd_sf"/>
</dbReference>
<evidence type="ECO:0000256" key="1">
    <source>
        <dbReference type="ARBA" id="ARBA00009437"/>
    </source>
</evidence>
<dbReference type="GO" id="GO:0003700">
    <property type="term" value="F:DNA-binding transcription factor activity"/>
    <property type="evidence" value="ECO:0007669"/>
    <property type="project" value="InterPro"/>
</dbReference>
<evidence type="ECO:0000259" key="5">
    <source>
        <dbReference type="PROSITE" id="PS50931"/>
    </source>
</evidence>
<dbReference type="Gene3D" id="3.40.190.290">
    <property type="match status" value="1"/>
</dbReference>
<dbReference type="InterPro" id="IPR000847">
    <property type="entry name" value="LysR_HTH_N"/>
</dbReference>
<gene>
    <name evidence="6" type="ORF">V757_05480</name>
</gene>
<protein>
    <submittedName>
        <fullName evidence="6">LysR family transcriptional regulator</fullName>
    </submittedName>
</protein>
<evidence type="ECO:0000313" key="6">
    <source>
        <dbReference type="EMBL" id="ETD72203.1"/>
    </source>
</evidence>
<keyword evidence="3" id="KW-0238">DNA-binding</keyword>
<dbReference type="GO" id="GO:0005829">
    <property type="term" value="C:cytosol"/>
    <property type="evidence" value="ECO:0007669"/>
    <property type="project" value="TreeGrafter"/>
</dbReference>
<dbReference type="Proteomes" id="UP000018766">
    <property type="component" value="Unassembled WGS sequence"/>
</dbReference>